<evidence type="ECO:0000313" key="3">
    <source>
        <dbReference type="Proteomes" id="UP001151002"/>
    </source>
</evidence>
<accession>A0ABT4BCD4</accession>
<gene>
    <name evidence="2" type="ORF">OWR29_35155</name>
</gene>
<sequence>MPAVKPPRPVTVAAGWLAAALVATLAGLGGIRLVSDSLTGTQGGVVTEEEVAQRLAAAPAVSTAPPTSVAPPPSSAPASSRPSRAVFRSAGGTVTVHCEPGDQAYLDSWSPAPGYQVHDYDRGPDDDVKVRFEGSGGRVELEFSCVNGVPRQDERHGGGDDD</sequence>
<dbReference type="RefSeq" id="WP_267567788.1">
    <property type="nucleotide sequence ID" value="NZ_JAPNTZ010000014.1"/>
</dbReference>
<dbReference type="EMBL" id="JAPNTZ010000014">
    <property type="protein sequence ID" value="MCY1143263.1"/>
    <property type="molecule type" value="Genomic_DNA"/>
</dbReference>
<keyword evidence="3" id="KW-1185">Reference proteome</keyword>
<dbReference type="Proteomes" id="UP001151002">
    <property type="component" value="Unassembled WGS sequence"/>
</dbReference>
<feature type="compositionally biased region" description="Low complexity" evidence="1">
    <location>
        <begin position="76"/>
        <end position="85"/>
    </location>
</feature>
<feature type="compositionally biased region" description="Low complexity" evidence="1">
    <location>
        <begin position="56"/>
        <end position="67"/>
    </location>
</feature>
<evidence type="ECO:0000256" key="1">
    <source>
        <dbReference type="SAM" id="MobiDB-lite"/>
    </source>
</evidence>
<protein>
    <submittedName>
        <fullName evidence="2">Septum formation initiator</fullName>
    </submittedName>
</protein>
<proteinExistence type="predicted"/>
<feature type="region of interest" description="Disordered" evidence="1">
    <location>
        <begin position="56"/>
        <end position="85"/>
    </location>
</feature>
<organism evidence="2 3">
    <name type="scientific">Paractinoplanes pyxinae</name>
    <dbReference type="NCBI Taxonomy" id="2997416"/>
    <lineage>
        <taxon>Bacteria</taxon>
        <taxon>Bacillati</taxon>
        <taxon>Actinomycetota</taxon>
        <taxon>Actinomycetes</taxon>
        <taxon>Micromonosporales</taxon>
        <taxon>Micromonosporaceae</taxon>
        <taxon>Paractinoplanes</taxon>
    </lineage>
</organism>
<evidence type="ECO:0000313" key="2">
    <source>
        <dbReference type="EMBL" id="MCY1143263.1"/>
    </source>
</evidence>
<reference evidence="2" key="1">
    <citation type="submission" date="2022-11" db="EMBL/GenBank/DDBJ databases">
        <authorList>
            <person name="Somphong A."/>
            <person name="Phongsopitanun W."/>
        </authorList>
    </citation>
    <scope>NUCLEOTIDE SEQUENCE</scope>
    <source>
        <strain evidence="2">Pm04-4</strain>
    </source>
</reference>
<comment type="caution">
    <text evidence="2">The sequence shown here is derived from an EMBL/GenBank/DDBJ whole genome shotgun (WGS) entry which is preliminary data.</text>
</comment>
<name>A0ABT4BCD4_9ACTN</name>